<reference evidence="3 4" key="1">
    <citation type="submission" date="2020-08" db="EMBL/GenBank/DDBJ databases">
        <title>Sequencing the genomes of 1000 actinobacteria strains.</title>
        <authorList>
            <person name="Klenk H.-P."/>
        </authorList>
    </citation>
    <scope>NUCLEOTIDE SEQUENCE [LARGE SCALE GENOMIC DNA]</scope>
    <source>
        <strain evidence="3 4">DSM 45809</strain>
    </source>
</reference>
<dbReference type="InterPro" id="IPR013783">
    <property type="entry name" value="Ig-like_fold"/>
</dbReference>
<accession>A0A7W7M7H6</accession>
<organism evidence="3 4">
    <name type="scientific">Actinoplanes octamycinicus</name>
    <dbReference type="NCBI Taxonomy" id="135948"/>
    <lineage>
        <taxon>Bacteria</taxon>
        <taxon>Bacillati</taxon>
        <taxon>Actinomycetota</taxon>
        <taxon>Actinomycetes</taxon>
        <taxon>Micromonosporales</taxon>
        <taxon>Micromonosporaceae</taxon>
        <taxon>Actinoplanes</taxon>
    </lineage>
</organism>
<evidence type="ECO:0000313" key="3">
    <source>
        <dbReference type="EMBL" id="MBB4739756.1"/>
    </source>
</evidence>
<dbReference type="InterPro" id="IPR002909">
    <property type="entry name" value="IPT_dom"/>
</dbReference>
<dbReference type="Gene3D" id="2.60.40.10">
    <property type="entry name" value="Immunoglobulins"/>
    <property type="match status" value="2"/>
</dbReference>
<dbReference type="Proteomes" id="UP000546162">
    <property type="component" value="Unassembled WGS sequence"/>
</dbReference>
<feature type="signal peptide" evidence="1">
    <location>
        <begin position="1"/>
        <end position="27"/>
    </location>
</feature>
<evidence type="ECO:0000259" key="2">
    <source>
        <dbReference type="Pfam" id="PF01833"/>
    </source>
</evidence>
<proteinExistence type="predicted"/>
<dbReference type="CDD" id="cd00102">
    <property type="entry name" value="IPT"/>
    <property type="match status" value="1"/>
</dbReference>
<name>A0A7W7M7H6_9ACTN</name>
<protein>
    <recommendedName>
        <fullName evidence="2">IPT/TIG domain-containing protein</fullName>
    </recommendedName>
</protein>
<dbReference type="GO" id="GO:0005975">
    <property type="term" value="P:carbohydrate metabolic process"/>
    <property type="evidence" value="ECO:0007669"/>
    <property type="project" value="UniProtKB-ARBA"/>
</dbReference>
<dbReference type="Pfam" id="PF01833">
    <property type="entry name" value="TIG"/>
    <property type="match status" value="1"/>
</dbReference>
<gene>
    <name evidence="3" type="ORF">BJY16_003215</name>
</gene>
<dbReference type="RefSeq" id="WP_185040259.1">
    <property type="nucleotide sequence ID" value="NZ_BAABFG010000005.1"/>
</dbReference>
<dbReference type="AlphaFoldDB" id="A0A7W7M7H6"/>
<feature type="chain" id="PRO_5030792606" description="IPT/TIG domain-containing protein" evidence="1">
    <location>
        <begin position="28"/>
        <end position="397"/>
    </location>
</feature>
<dbReference type="SUPFAM" id="SSF81296">
    <property type="entry name" value="E set domains"/>
    <property type="match status" value="1"/>
</dbReference>
<evidence type="ECO:0000256" key="1">
    <source>
        <dbReference type="SAM" id="SignalP"/>
    </source>
</evidence>
<comment type="caution">
    <text evidence="3">The sequence shown here is derived from an EMBL/GenBank/DDBJ whole genome shotgun (WGS) entry which is preliminary data.</text>
</comment>
<evidence type="ECO:0000313" key="4">
    <source>
        <dbReference type="Proteomes" id="UP000546162"/>
    </source>
</evidence>
<sequence length="397" mass="38606">MAMKSRVAGFAAVATIGLIGVPAVAFADGEVTLTPGFTSGIAAKASGGTIIPVTVSGGTVGENPTAYSALRITAKVGGVAATVAWVDATHLKVTAPATTRAVNATMQLFSKGVGGPESSAVVGYIPVVSTAAPAKISTDGGATVTVGGAGFLGVNADDPGAVTFGGTPVTSFTVDSASRITAVAPPGVNGTAPVIVTGEGGSSEPAAKASVLYRAPLGVDLSGDPVVKASGGPLILTVTGGTLGESPAAFTAEAVTVKLGTRTLAATYLDASRLKVTLPAVATATAPVTVVHDTIPGEPAEVTVVPVVTALSLKSDTIAGGATVTAKLAGVDVDTATDFAFGDNLADCSRVGTTLPVTVSCTVPASATAGPVWFHFTSGSGQASRFTAAAAFSYTDN</sequence>
<keyword evidence="1" id="KW-0732">Signal</keyword>
<dbReference type="EMBL" id="JACHNB010000001">
    <property type="protein sequence ID" value="MBB4739756.1"/>
    <property type="molecule type" value="Genomic_DNA"/>
</dbReference>
<dbReference type="InterPro" id="IPR014756">
    <property type="entry name" value="Ig_E-set"/>
</dbReference>
<feature type="domain" description="IPT/TIG" evidence="2">
    <location>
        <begin position="126"/>
        <end position="203"/>
    </location>
</feature>
<keyword evidence="4" id="KW-1185">Reference proteome</keyword>